<dbReference type="STRING" id="1388766.A0A017SIE6"/>
<evidence type="ECO:0000313" key="3">
    <source>
        <dbReference type="Proteomes" id="UP000019804"/>
    </source>
</evidence>
<feature type="region of interest" description="Disordered" evidence="1">
    <location>
        <begin position="942"/>
        <end position="970"/>
    </location>
</feature>
<feature type="compositionally biased region" description="Polar residues" evidence="1">
    <location>
        <begin position="339"/>
        <end position="348"/>
    </location>
</feature>
<reference evidence="3" key="1">
    <citation type="journal article" date="2014" name="Nat. Commun.">
        <title>Genomic adaptations of the halophilic Dead Sea filamentous fungus Eurotium rubrum.</title>
        <authorList>
            <person name="Kis-Papo T."/>
            <person name="Weig A.R."/>
            <person name="Riley R."/>
            <person name="Persoh D."/>
            <person name="Salamov A."/>
            <person name="Sun H."/>
            <person name="Lipzen A."/>
            <person name="Wasser S.P."/>
            <person name="Rambold G."/>
            <person name="Grigoriev I.V."/>
            <person name="Nevo E."/>
        </authorList>
    </citation>
    <scope>NUCLEOTIDE SEQUENCE [LARGE SCALE GENOMIC DNA]</scope>
    <source>
        <strain evidence="3">CBS 135680</strain>
    </source>
</reference>
<accession>A0A017SIE6</accession>
<feature type="compositionally biased region" description="Basic and acidic residues" evidence="1">
    <location>
        <begin position="266"/>
        <end position="276"/>
    </location>
</feature>
<dbReference type="OrthoDB" id="5376710at2759"/>
<feature type="compositionally biased region" description="Polar residues" evidence="1">
    <location>
        <begin position="102"/>
        <end position="112"/>
    </location>
</feature>
<feature type="compositionally biased region" description="Low complexity" evidence="1">
    <location>
        <begin position="315"/>
        <end position="333"/>
    </location>
</feature>
<feature type="compositionally biased region" description="Low complexity" evidence="1">
    <location>
        <begin position="497"/>
        <end position="514"/>
    </location>
</feature>
<feature type="compositionally biased region" description="Low complexity" evidence="1">
    <location>
        <begin position="245"/>
        <end position="262"/>
    </location>
</feature>
<feature type="region of interest" description="Disordered" evidence="1">
    <location>
        <begin position="190"/>
        <end position="276"/>
    </location>
</feature>
<dbReference type="AlphaFoldDB" id="A0A017SIE6"/>
<dbReference type="HOGENOM" id="CLU_004891_0_0_1"/>
<feature type="region of interest" description="Disordered" evidence="1">
    <location>
        <begin position="315"/>
        <end position="358"/>
    </location>
</feature>
<dbReference type="EMBL" id="KK088417">
    <property type="protein sequence ID" value="EYE96728.1"/>
    <property type="molecule type" value="Genomic_DNA"/>
</dbReference>
<evidence type="ECO:0000313" key="2">
    <source>
        <dbReference type="EMBL" id="EYE96728.1"/>
    </source>
</evidence>
<feature type="compositionally biased region" description="Low complexity" evidence="1">
    <location>
        <begin position="142"/>
        <end position="155"/>
    </location>
</feature>
<feature type="compositionally biased region" description="Low complexity" evidence="1">
    <location>
        <begin position="1113"/>
        <end position="1135"/>
    </location>
</feature>
<evidence type="ECO:0008006" key="4">
    <source>
        <dbReference type="Google" id="ProtNLM"/>
    </source>
</evidence>
<dbReference type="Proteomes" id="UP000019804">
    <property type="component" value="Unassembled WGS sequence"/>
</dbReference>
<feature type="region of interest" description="Disordered" evidence="1">
    <location>
        <begin position="98"/>
        <end position="159"/>
    </location>
</feature>
<feature type="compositionally biased region" description="Basic and acidic residues" evidence="1">
    <location>
        <begin position="423"/>
        <end position="435"/>
    </location>
</feature>
<evidence type="ECO:0000256" key="1">
    <source>
        <dbReference type="SAM" id="MobiDB-lite"/>
    </source>
</evidence>
<proteinExistence type="predicted"/>
<gene>
    <name evidence="2" type="ORF">EURHEDRAFT_376019</name>
</gene>
<organism evidence="2 3">
    <name type="scientific">Aspergillus ruber (strain CBS 135680)</name>
    <dbReference type="NCBI Taxonomy" id="1388766"/>
    <lineage>
        <taxon>Eukaryota</taxon>
        <taxon>Fungi</taxon>
        <taxon>Dikarya</taxon>
        <taxon>Ascomycota</taxon>
        <taxon>Pezizomycotina</taxon>
        <taxon>Eurotiomycetes</taxon>
        <taxon>Eurotiomycetidae</taxon>
        <taxon>Eurotiales</taxon>
        <taxon>Aspergillaceae</taxon>
        <taxon>Aspergillus</taxon>
        <taxon>Aspergillus subgen. Aspergillus</taxon>
    </lineage>
</organism>
<feature type="compositionally biased region" description="Basic and acidic residues" evidence="1">
    <location>
        <begin position="194"/>
        <end position="210"/>
    </location>
</feature>
<feature type="region of interest" description="Disordered" evidence="1">
    <location>
        <begin position="1098"/>
        <end position="1148"/>
    </location>
</feature>
<feature type="compositionally biased region" description="Basic and acidic residues" evidence="1">
    <location>
        <begin position="949"/>
        <end position="958"/>
    </location>
</feature>
<dbReference type="RefSeq" id="XP_040640416.1">
    <property type="nucleotide sequence ID" value="XM_040778806.1"/>
</dbReference>
<protein>
    <recommendedName>
        <fullName evidence="4">F-box domain protein</fullName>
    </recommendedName>
</protein>
<keyword evidence="3" id="KW-1185">Reference proteome</keyword>
<feature type="region of interest" description="Disordered" evidence="1">
    <location>
        <begin position="1"/>
        <end position="74"/>
    </location>
</feature>
<name>A0A017SIE6_ASPRC</name>
<feature type="region of interest" description="Disordered" evidence="1">
    <location>
        <begin position="497"/>
        <end position="533"/>
    </location>
</feature>
<feature type="region of interest" description="Disordered" evidence="1">
    <location>
        <begin position="419"/>
        <end position="469"/>
    </location>
</feature>
<dbReference type="GeneID" id="63693930"/>
<feature type="compositionally biased region" description="Basic and acidic residues" evidence="1">
    <location>
        <begin position="113"/>
        <end position="124"/>
    </location>
</feature>
<sequence>MKSFSMEDSDPTLLPKRPIVNRGLKPGPLTIPKDLGAPVKSPVRMIADDERSEIQSSVSPMSRRNPGSLASIAHSRNTSVISPLSVQQQSQQFQHLFAAHLQNRQSAQSTQSGKEKGHSRHESWESDLLDAYSSSDDDSVDRASSCYSRRSSLTSMGSEYPGFGYKSADAFSIGSPVALGVFDDTASVLGEPVKPNEDKTIAVEHGEDQKRAKKTKTAKKPSMVEMNKPLPREPPIQMAPLTVLKNPKPLITPKTTKTPTTPMSRAEGEVQKQCDRKCDEQRYATLRAGKSPRGPTLSQAEEELENALLQYCTKPENAPKNAANAPNTSTTTKQAKKACSTSNLTASRGSLAGPLQISRGDMQMIATRPAPRPPSNILPHTILQQLEEEKKKHQHAKMPFHLAVPGFGRKLHLRSFSSSNMRSEMESAARNRGTSDETQNTDDDNSNDNDKEYIEPVPEPQRPTSICSERELRLQLPRLQTKKMEPVGQWAASATAALAATRTPPTTTSTTPSTVSERTPDSESSVAGGPVKPIDHEYTEEKVFVSSSKMRCSNTYAPPYQLGSLQAPEFIYELDGGMPSPVRVGTTNVSYPSSPPSITMPSFMPDRAVRLIIEQASSLDDLFSLAMLNRQFYRIFKQHELDMIKGAVFKMSAPAWELREMSPPWASEWQVFLDPDAQVPDYTPTLYLQRYAHDIFTLAQLKSLILTRCSSFLRPDTIRGLAGVDSERATEIDDALWRIWTFCRIFGCGKGRENDITGQMDWLNGGSQARNQHTSITFSITEPFGMNNVLFEPPAGFGQGNLGGLSKGQMYDMTELFTCLNVLLQPIHGKCTEARRAGVYNGLDVKVGDDSKEERYLEEWTCYVLTLGLSAVLSLGSICPIKNPTATFEKAKSMGLTKWDLLDDDVTRSSFLKEAVSKSYMTCEAAAGSSCPSVRSCGASATSSSSSLVDDHSFRSRTDSSSSDNSVQDHRVRQAAFAAELRNQRSQPRINVTRTSFSDERPISSYTVVMKGLEQQSRPPLPPMPARFNQPVFYMQSSTRPGSGSGPVLDPVDRAIDMMVRELGFNEKDAKWALKTTDTGEGIDTNAAVALLMRERQNQANNAQSQRPGGKRGLFSSSFSSSSSSKSGQGSLLPSVISEEPGSGWRWA</sequence>